<name>A0A5B7J6J4_PORTR</name>
<organism evidence="1 2">
    <name type="scientific">Portunus trituberculatus</name>
    <name type="common">Swimming crab</name>
    <name type="synonym">Neptunus trituberculatus</name>
    <dbReference type="NCBI Taxonomy" id="210409"/>
    <lineage>
        <taxon>Eukaryota</taxon>
        <taxon>Metazoa</taxon>
        <taxon>Ecdysozoa</taxon>
        <taxon>Arthropoda</taxon>
        <taxon>Crustacea</taxon>
        <taxon>Multicrustacea</taxon>
        <taxon>Malacostraca</taxon>
        <taxon>Eumalacostraca</taxon>
        <taxon>Eucarida</taxon>
        <taxon>Decapoda</taxon>
        <taxon>Pleocyemata</taxon>
        <taxon>Brachyura</taxon>
        <taxon>Eubrachyura</taxon>
        <taxon>Portunoidea</taxon>
        <taxon>Portunidae</taxon>
        <taxon>Portuninae</taxon>
        <taxon>Portunus</taxon>
    </lineage>
</organism>
<accession>A0A5B7J6J4</accession>
<dbReference type="Proteomes" id="UP000324222">
    <property type="component" value="Unassembled WGS sequence"/>
</dbReference>
<dbReference type="AlphaFoldDB" id="A0A5B7J6J4"/>
<comment type="caution">
    <text evidence="1">The sequence shown here is derived from an EMBL/GenBank/DDBJ whole genome shotgun (WGS) entry which is preliminary data.</text>
</comment>
<proteinExistence type="predicted"/>
<evidence type="ECO:0000313" key="2">
    <source>
        <dbReference type="Proteomes" id="UP000324222"/>
    </source>
</evidence>
<reference evidence="1 2" key="1">
    <citation type="submission" date="2019-05" db="EMBL/GenBank/DDBJ databases">
        <title>Another draft genome of Portunus trituberculatus and its Hox gene families provides insights of decapod evolution.</title>
        <authorList>
            <person name="Jeong J.-H."/>
            <person name="Song I."/>
            <person name="Kim S."/>
            <person name="Choi T."/>
            <person name="Kim D."/>
            <person name="Ryu S."/>
            <person name="Kim W."/>
        </authorList>
    </citation>
    <scope>NUCLEOTIDE SEQUENCE [LARGE SCALE GENOMIC DNA]</scope>
    <source>
        <tissue evidence="1">Muscle</tissue>
    </source>
</reference>
<dbReference type="EMBL" id="VSRR010084046">
    <property type="protein sequence ID" value="MPC90345.1"/>
    <property type="molecule type" value="Genomic_DNA"/>
</dbReference>
<keyword evidence="2" id="KW-1185">Reference proteome</keyword>
<protein>
    <submittedName>
        <fullName evidence="1">Uncharacterized protein</fullName>
    </submittedName>
</protein>
<gene>
    <name evidence="1" type="ORF">E2C01_085325</name>
</gene>
<evidence type="ECO:0000313" key="1">
    <source>
        <dbReference type="EMBL" id="MPC90345.1"/>
    </source>
</evidence>
<sequence length="86" mass="9943">MEHTPLYVPDMSLADGHDSCMAVTNIYTLRRGRSNFDFATVQLDLVQLRLCNSIFWAPKRDLQICDFETVTSFPLSLHNITKQTYM</sequence>